<dbReference type="GO" id="GO:0042802">
    <property type="term" value="F:identical protein binding"/>
    <property type="evidence" value="ECO:0007669"/>
    <property type="project" value="UniProtKB-ARBA"/>
</dbReference>
<organism evidence="7">
    <name type="scientific">mine drainage metagenome</name>
    <dbReference type="NCBI Taxonomy" id="410659"/>
    <lineage>
        <taxon>unclassified sequences</taxon>
        <taxon>metagenomes</taxon>
        <taxon>ecological metagenomes</taxon>
    </lineage>
</organism>
<sequence>MSAAAQPPDRIVEATELPDVPLHIVLVEPEIPPNTGNVARLCAATGAALHLVEPLGFAIDDRSLKRAGLDYWERMHVVVHRDLDAFLQTPIAQRMWLLSTRARMRYDTAPFAHGDALVFGRETKGLPQALLNRFPERTLRIPMREQSVRSINLSTAVGIVTFAALQRLDFPNLR</sequence>
<evidence type="ECO:0000256" key="4">
    <source>
        <dbReference type="ARBA" id="ARBA00022691"/>
    </source>
</evidence>
<dbReference type="PANTHER" id="PTHR42971">
    <property type="entry name" value="TRNA (CYTIDINE(34)-2'-O)-METHYLTRANSFERASE"/>
    <property type="match status" value="1"/>
</dbReference>
<dbReference type="InterPro" id="IPR029028">
    <property type="entry name" value="Alpha/beta_knot_MTases"/>
</dbReference>
<keyword evidence="4" id="KW-0949">S-adenosyl-L-methionine</keyword>
<protein>
    <submittedName>
        <fullName evidence="7">Putative rRNA methylase</fullName>
    </submittedName>
</protein>
<dbReference type="PANTHER" id="PTHR42971:SF1">
    <property type="entry name" value="TRNA (CYTIDINE(34)-2'-O)-METHYLTRANSFERASE"/>
    <property type="match status" value="1"/>
</dbReference>
<evidence type="ECO:0000256" key="2">
    <source>
        <dbReference type="ARBA" id="ARBA00022603"/>
    </source>
</evidence>
<keyword evidence="1" id="KW-0963">Cytoplasm</keyword>
<gene>
    <name evidence="7" type="primary">yibK</name>
    <name evidence="7" type="ORF">CARN1_2610</name>
</gene>
<evidence type="ECO:0000256" key="5">
    <source>
        <dbReference type="ARBA" id="ARBA00022694"/>
    </source>
</evidence>
<accession>E6PGF2</accession>
<feature type="domain" description="tRNA/rRNA methyltransferase SpoU type" evidence="6">
    <location>
        <begin position="22"/>
        <end position="161"/>
    </location>
</feature>
<dbReference type="Gene3D" id="3.40.1280.10">
    <property type="match status" value="1"/>
</dbReference>
<dbReference type="Pfam" id="PF00588">
    <property type="entry name" value="SpoU_methylase"/>
    <property type="match status" value="1"/>
</dbReference>
<dbReference type="GO" id="GO:0008173">
    <property type="term" value="F:RNA methyltransferase activity"/>
    <property type="evidence" value="ECO:0007669"/>
    <property type="project" value="InterPro"/>
</dbReference>
<dbReference type="SUPFAM" id="SSF75217">
    <property type="entry name" value="alpha/beta knot"/>
    <property type="match status" value="1"/>
</dbReference>
<dbReference type="InterPro" id="IPR016914">
    <property type="entry name" value="TrmL"/>
</dbReference>
<dbReference type="InterPro" id="IPR001537">
    <property type="entry name" value="SpoU_MeTrfase"/>
</dbReference>
<evidence type="ECO:0000256" key="1">
    <source>
        <dbReference type="ARBA" id="ARBA00022490"/>
    </source>
</evidence>
<dbReference type="AlphaFoldDB" id="E6PGF2"/>
<dbReference type="InterPro" id="IPR029026">
    <property type="entry name" value="tRNA_m1G_MTases_N"/>
</dbReference>
<evidence type="ECO:0000256" key="3">
    <source>
        <dbReference type="ARBA" id="ARBA00022679"/>
    </source>
</evidence>
<keyword evidence="5" id="KW-0819">tRNA processing</keyword>
<keyword evidence="3" id="KW-0808">Transferase</keyword>
<dbReference type="GO" id="GO:0002130">
    <property type="term" value="P:wobble position ribose methylation"/>
    <property type="evidence" value="ECO:0007669"/>
    <property type="project" value="TreeGrafter"/>
</dbReference>
<dbReference type="FunFam" id="3.40.1280.10:FF:000002">
    <property type="entry name" value="Peptidylprolyl isomerase"/>
    <property type="match status" value="1"/>
</dbReference>
<name>E6PGF2_9ZZZZ</name>
<dbReference type="HAMAP" id="MF_01885">
    <property type="entry name" value="tRNA_methyltr_TrmL"/>
    <property type="match status" value="1"/>
</dbReference>
<proteinExistence type="inferred from homology"/>
<reference evidence="7" key="1">
    <citation type="submission" date="2009-10" db="EMBL/GenBank/DDBJ databases">
        <title>Diversity of trophic interactions inside an arsenic-rich microbial ecosystem.</title>
        <authorList>
            <person name="Bertin P.N."/>
            <person name="Heinrich-Salmeron A."/>
            <person name="Pelletier E."/>
            <person name="Goulhen-Chollet F."/>
            <person name="Arsene-Ploetze F."/>
            <person name="Gallien S."/>
            <person name="Calteau A."/>
            <person name="Vallenet D."/>
            <person name="Casiot C."/>
            <person name="Chane-Woon-Ming B."/>
            <person name="Giloteaux L."/>
            <person name="Barakat M."/>
            <person name="Bonnefoy V."/>
            <person name="Bruneel O."/>
            <person name="Chandler M."/>
            <person name="Cleiss J."/>
            <person name="Duran R."/>
            <person name="Elbaz-Poulichet F."/>
            <person name="Fonknechten N."/>
            <person name="Lauga B."/>
            <person name="Mornico D."/>
            <person name="Ortet P."/>
            <person name="Schaeffer C."/>
            <person name="Siguier P."/>
            <person name="Alexander Thil Smith A."/>
            <person name="Van Dorsselaer A."/>
            <person name="Weissenbach J."/>
            <person name="Medigue C."/>
            <person name="Le Paslier D."/>
        </authorList>
    </citation>
    <scope>NUCLEOTIDE SEQUENCE</scope>
</reference>
<dbReference type="EMBL" id="CABL01000011">
    <property type="protein sequence ID" value="CBH75540.1"/>
    <property type="molecule type" value="Genomic_DNA"/>
</dbReference>
<keyword evidence="2 7" id="KW-0489">Methyltransferase</keyword>
<comment type="caution">
    <text evidence="7">The sequence shown here is derived from an EMBL/GenBank/DDBJ whole genome shotgun (WGS) entry which is preliminary data.</text>
</comment>
<dbReference type="CDD" id="cd18094">
    <property type="entry name" value="SpoU-like_TrmL"/>
    <property type="match status" value="1"/>
</dbReference>
<evidence type="ECO:0000259" key="6">
    <source>
        <dbReference type="Pfam" id="PF00588"/>
    </source>
</evidence>
<dbReference type="GO" id="GO:0003723">
    <property type="term" value="F:RNA binding"/>
    <property type="evidence" value="ECO:0007669"/>
    <property type="project" value="InterPro"/>
</dbReference>
<evidence type="ECO:0000313" key="7">
    <source>
        <dbReference type="EMBL" id="CBH75540.1"/>
    </source>
</evidence>
<dbReference type="PIRSF" id="PIRSF029256">
    <property type="entry name" value="SpoU_TrmH_prd"/>
    <property type="match status" value="1"/>
</dbReference>